<dbReference type="STRING" id="1123367.GCA_000621305_01725"/>
<evidence type="ECO:0000313" key="3">
    <source>
        <dbReference type="Proteomes" id="UP000013232"/>
    </source>
</evidence>
<reference evidence="2 3" key="1">
    <citation type="submission" date="2012-09" db="EMBL/GenBank/DDBJ databases">
        <title>Draft Genome Sequences of 6 Strains from Genus Thauera.</title>
        <authorList>
            <person name="Liu B."/>
            <person name="Shapleigh J.P."/>
            <person name="Frostegard A.H."/>
        </authorList>
    </citation>
    <scope>NUCLEOTIDE SEQUENCE [LARGE SCALE GENOMIC DNA]</scope>
    <source>
        <strain evidence="3">47Lol / DSM 12138</strain>
    </source>
</reference>
<gene>
    <name evidence="2" type="ORF">C666_00650</name>
</gene>
<protein>
    <submittedName>
        <fullName evidence="2">Uncharacterized protein</fullName>
    </submittedName>
</protein>
<keyword evidence="3" id="KW-1185">Reference proteome</keyword>
<dbReference type="EMBL" id="AMXE01000001">
    <property type="protein sequence ID" value="ENO90690.1"/>
    <property type="molecule type" value="Genomic_DNA"/>
</dbReference>
<feature type="region of interest" description="Disordered" evidence="1">
    <location>
        <begin position="1"/>
        <end position="20"/>
    </location>
</feature>
<dbReference type="RefSeq" id="WP_004332448.1">
    <property type="nucleotide sequence ID" value="NZ_AMXE01000001.1"/>
</dbReference>
<evidence type="ECO:0000313" key="2">
    <source>
        <dbReference type="EMBL" id="ENO90690.1"/>
    </source>
</evidence>
<dbReference type="Proteomes" id="UP000013232">
    <property type="component" value="Unassembled WGS sequence"/>
</dbReference>
<organism evidence="2 3">
    <name type="scientific">Thauera linaloolentis (strain DSM 12138 / JCM 21573 / CCUG 41526 / CIP 105981 / IAM 15112 / NBRC 102519 / 47Lol)</name>
    <dbReference type="NCBI Taxonomy" id="1123367"/>
    <lineage>
        <taxon>Bacteria</taxon>
        <taxon>Pseudomonadati</taxon>
        <taxon>Pseudomonadota</taxon>
        <taxon>Betaproteobacteria</taxon>
        <taxon>Rhodocyclales</taxon>
        <taxon>Zoogloeaceae</taxon>
        <taxon>Thauera</taxon>
    </lineage>
</organism>
<comment type="caution">
    <text evidence="2">The sequence shown here is derived from an EMBL/GenBank/DDBJ whole genome shotgun (WGS) entry which is preliminary data.</text>
</comment>
<dbReference type="AlphaFoldDB" id="N6YGQ7"/>
<evidence type="ECO:0000256" key="1">
    <source>
        <dbReference type="SAM" id="MobiDB-lite"/>
    </source>
</evidence>
<feature type="compositionally biased region" description="Basic and acidic residues" evidence="1">
    <location>
        <begin position="9"/>
        <end position="20"/>
    </location>
</feature>
<name>N6YGQ7_THAL4</name>
<proteinExistence type="predicted"/>
<accession>N6YGQ7</accession>
<sequence>MNTPVTEIPESRAKRFKARTKETHDVLDRRIMGLNPFAAQLDAVPLDAAGEARADAGAEAAFRQVFAYVEDPMWKTSAP</sequence>